<evidence type="ECO:0000313" key="8">
    <source>
        <dbReference type="Proteomes" id="UP000729357"/>
    </source>
</evidence>
<keyword evidence="8" id="KW-1185">Reference proteome</keyword>
<evidence type="ECO:0000256" key="4">
    <source>
        <dbReference type="ARBA" id="ARBA00046271"/>
    </source>
</evidence>
<accession>A0A9P8FJP6</accession>
<evidence type="ECO:0000256" key="2">
    <source>
        <dbReference type="ARBA" id="ARBA00023136"/>
    </source>
</evidence>
<dbReference type="InterPro" id="IPR008733">
    <property type="entry name" value="PEX11"/>
</dbReference>
<feature type="non-terminal residue" evidence="7">
    <location>
        <position position="1"/>
    </location>
</feature>
<reference evidence="7" key="1">
    <citation type="journal article" date="2021" name="J Fungi (Basel)">
        <title>Virulence traits and population genomics of the black yeast Aureobasidium melanogenum.</title>
        <authorList>
            <person name="Cernosa A."/>
            <person name="Sun X."/>
            <person name="Gostincar C."/>
            <person name="Fang C."/>
            <person name="Gunde-Cimerman N."/>
            <person name="Song Z."/>
        </authorList>
    </citation>
    <scope>NUCLEOTIDE SEQUENCE</scope>
    <source>
        <strain evidence="7">EXF-9298</strain>
    </source>
</reference>
<keyword evidence="2 6" id="KW-0472">Membrane</keyword>
<dbReference type="GO" id="GO:0016559">
    <property type="term" value="P:peroxisome fission"/>
    <property type="evidence" value="ECO:0007669"/>
    <property type="project" value="InterPro"/>
</dbReference>
<reference evidence="7" key="2">
    <citation type="submission" date="2021-08" db="EMBL/GenBank/DDBJ databases">
        <authorList>
            <person name="Gostincar C."/>
            <person name="Sun X."/>
            <person name="Song Z."/>
            <person name="Gunde-Cimerman N."/>
        </authorList>
    </citation>
    <scope>NUCLEOTIDE SEQUENCE</scope>
    <source>
        <strain evidence="7">EXF-9298</strain>
    </source>
</reference>
<dbReference type="AlphaFoldDB" id="A0A9P8FJP6"/>
<dbReference type="GO" id="GO:0005778">
    <property type="term" value="C:peroxisomal membrane"/>
    <property type="evidence" value="ECO:0007669"/>
    <property type="project" value="UniProtKB-SubCell"/>
</dbReference>
<dbReference type="Proteomes" id="UP000729357">
    <property type="component" value="Unassembled WGS sequence"/>
</dbReference>
<keyword evidence="3" id="KW-0576">Peroxisome</keyword>
<dbReference type="PANTHER" id="PTHR12652">
    <property type="entry name" value="PEROXISOMAL BIOGENESIS FACTOR 11"/>
    <property type="match status" value="1"/>
</dbReference>
<feature type="compositionally biased region" description="Basic and acidic residues" evidence="5">
    <location>
        <begin position="229"/>
        <end position="240"/>
    </location>
</feature>
<protein>
    <submittedName>
        <fullName evidence="7">Uncharacterized protein</fullName>
    </submittedName>
</protein>
<dbReference type="Pfam" id="PF05648">
    <property type="entry name" value="PEX11"/>
    <property type="match status" value="2"/>
</dbReference>
<feature type="region of interest" description="Disordered" evidence="5">
    <location>
        <begin position="229"/>
        <end position="252"/>
    </location>
</feature>
<feature type="transmembrane region" description="Helical" evidence="6">
    <location>
        <begin position="90"/>
        <end position="111"/>
    </location>
</feature>
<keyword evidence="6" id="KW-1133">Transmembrane helix</keyword>
<proteinExistence type="predicted"/>
<feature type="transmembrane region" description="Helical" evidence="6">
    <location>
        <begin position="123"/>
        <end position="142"/>
    </location>
</feature>
<keyword evidence="1" id="KW-0962">Peroxisome biogenesis</keyword>
<name>A0A9P8FJP6_AURME</name>
<gene>
    <name evidence="7" type="ORF">KCU98_g12554</name>
</gene>
<evidence type="ECO:0000256" key="6">
    <source>
        <dbReference type="SAM" id="Phobius"/>
    </source>
</evidence>
<sequence>MFEEVANYANDAAAVEKSLRLLQALVQIAAGTTSSAADAKTWSMARGQFALARRYLRLFKWIDFSRLTQQAFASSEPDPARRMLKTAKNALLALYFLMEMFCITNAMNITHSSFLVSLQHHALQIWFFAISVSFLLTCYELLCFSTSASTKPQLYTNLIIDCCDILIPGSAVNWIPASSVTVGIASSISSLIVGKQIWERVQLEAYRKEQRKREKAARKVRFDAGTKLSGDEKEGAEKNKDKKGRSNGVVNGSVKALVNAVGDGNGSVKKRSKQA</sequence>
<organism evidence="7 8">
    <name type="scientific">Aureobasidium melanogenum</name>
    <name type="common">Aureobasidium pullulans var. melanogenum</name>
    <dbReference type="NCBI Taxonomy" id="46634"/>
    <lineage>
        <taxon>Eukaryota</taxon>
        <taxon>Fungi</taxon>
        <taxon>Dikarya</taxon>
        <taxon>Ascomycota</taxon>
        <taxon>Pezizomycotina</taxon>
        <taxon>Dothideomycetes</taxon>
        <taxon>Dothideomycetidae</taxon>
        <taxon>Dothideales</taxon>
        <taxon>Saccotheciaceae</taxon>
        <taxon>Aureobasidium</taxon>
    </lineage>
</organism>
<evidence type="ECO:0000256" key="5">
    <source>
        <dbReference type="SAM" id="MobiDB-lite"/>
    </source>
</evidence>
<comment type="subcellular location">
    <subcellularLocation>
        <location evidence="4">Peroxisome membrane</location>
    </subcellularLocation>
</comment>
<comment type="caution">
    <text evidence="7">The sequence shown here is derived from an EMBL/GenBank/DDBJ whole genome shotgun (WGS) entry which is preliminary data.</text>
</comment>
<dbReference type="PANTHER" id="PTHR12652:SF23">
    <property type="entry name" value="MICROBODY (PEROXISOME) PROLIFERATION PROTEIN PEROXIN 11B (EUROFUNG)"/>
    <property type="match status" value="1"/>
</dbReference>
<evidence type="ECO:0000313" key="7">
    <source>
        <dbReference type="EMBL" id="KAG9973574.1"/>
    </source>
</evidence>
<keyword evidence="6" id="KW-0812">Transmembrane</keyword>
<dbReference type="EMBL" id="JAHFXS010002176">
    <property type="protein sequence ID" value="KAG9973574.1"/>
    <property type="molecule type" value="Genomic_DNA"/>
</dbReference>
<evidence type="ECO:0000256" key="1">
    <source>
        <dbReference type="ARBA" id="ARBA00022593"/>
    </source>
</evidence>
<evidence type="ECO:0000256" key="3">
    <source>
        <dbReference type="ARBA" id="ARBA00023140"/>
    </source>
</evidence>